<keyword evidence="3" id="KW-0067">ATP-binding</keyword>
<evidence type="ECO:0000256" key="1">
    <source>
        <dbReference type="ARBA" id="ARBA00022598"/>
    </source>
</evidence>
<dbReference type="WBParaSite" id="Gr19_v10_g2017.t1">
    <property type="protein sequence ID" value="Gr19_v10_g2017.t1"/>
    <property type="gene ID" value="Gr19_v10_g2017"/>
</dbReference>
<reference evidence="8" key="1">
    <citation type="submission" date="2022-11" db="UniProtKB">
        <authorList>
            <consortium name="WormBaseParasite"/>
        </authorList>
    </citation>
    <scope>IDENTIFICATION</scope>
</reference>
<dbReference type="AlphaFoldDB" id="A0A914HJZ4"/>
<dbReference type="GO" id="GO:0006428">
    <property type="term" value="P:isoleucyl-tRNA aminoacylation"/>
    <property type="evidence" value="ECO:0007669"/>
    <property type="project" value="TreeGrafter"/>
</dbReference>
<evidence type="ECO:0000256" key="2">
    <source>
        <dbReference type="ARBA" id="ARBA00022741"/>
    </source>
</evidence>
<dbReference type="GO" id="GO:0005524">
    <property type="term" value="F:ATP binding"/>
    <property type="evidence" value="ECO:0007669"/>
    <property type="project" value="UniProtKB-KW"/>
</dbReference>
<keyword evidence="2" id="KW-0547">Nucleotide-binding</keyword>
<organism evidence="7 8">
    <name type="scientific">Globodera rostochiensis</name>
    <name type="common">Golden nematode worm</name>
    <name type="synonym">Heterodera rostochiensis</name>
    <dbReference type="NCBI Taxonomy" id="31243"/>
    <lineage>
        <taxon>Eukaryota</taxon>
        <taxon>Metazoa</taxon>
        <taxon>Ecdysozoa</taxon>
        <taxon>Nematoda</taxon>
        <taxon>Chromadorea</taxon>
        <taxon>Rhabditida</taxon>
        <taxon>Tylenchina</taxon>
        <taxon>Tylenchomorpha</taxon>
        <taxon>Tylenchoidea</taxon>
        <taxon>Heteroderidae</taxon>
        <taxon>Heteroderinae</taxon>
        <taxon>Globodera</taxon>
    </lineage>
</organism>
<dbReference type="GO" id="GO:0004822">
    <property type="term" value="F:isoleucine-tRNA ligase activity"/>
    <property type="evidence" value="ECO:0007669"/>
    <property type="project" value="TreeGrafter"/>
</dbReference>
<dbReference type="Proteomes" id="UP000887572">
    <property type="component" value="Unplaced"/>
</dbReference>
<protein>
    <submittedName>
        <fullName evidence="8">Aminoacyl-tRNA synthetase class Ia domain-containing protein</fullName>
    </submittedName>
</protein>
<keyword evidence="1" id="KW-0436">Ligase</keyword>
<evidence type="ECO:0000259" key="6">
    <source>
        <dbReference type="Pfam" id="PF00133"/>
    </source>
</evidence>
<evidence type="ECO:0000256" key="4">
    <source>
        <dbReference type="ARBA" id="ARBA00022917"/>
    </source>
</evidence>
<accession>A0A914HJZ4</accession>
<keyword evidence="7" id="KW-1185">Reference proteome</keyword>
<proteinExistence type="predicted"/>
<dbReference type="PANTHER" id="PTHR42765">
    <property type="entry name" value="SOLEUCYL-TRNA SYNTHETASE"/>
    <property type="match status" value="1"/>
</dbReference>
<feature type="domain" description="Aminoacyl-tRNA synthetase class Ia" evidence="6">
    <location>
        <begin position="169"/>
        <end position="229"/>
    </location>
</feature>
<keyword evidence="4" id="KW-0648">Protein biosynthesis</keyword>
<dbReference type="Gene3D" id="3.40.50.620">
    <property type="entry name" value="HUPs"/>
    <property type="match status" value="1"/>
</dbReference>
<evidence type="ECO:0000313" key="7">
    <source>
        <dbReference type="Proteomes" id="UP000887572"/>
    </source>
</evidence>
<dbReference type="InterPro" id="IPR050081">
    <property type="entry name" value="Ile-tRNA_ligase"/>
</dbReference>
<evidence type="ECO:0000256" key="3">
    <source>
        <dbReference type="ARBA" id="ARBA00022840"/>
    </source>
</evidence>
<dbReference type="GO" id="GO:0032543">
    <property type="term" value="P:mitochondrial translation"/>
    <property type="evidence" value="ECO:0007669"/>
    <property type="project" value="TreeGrafter"/>
</dbReference>
<dbReference type="InterPro" id="IPR014729">
    <property type="entry name" value="Rossmann-like_a/b/a_fold"/>
</dbReference>
<evidence type="ECO:0000313" key="8">
    <source>
        <dbReference type="WBParaSite" id="Gr19_v10_g2017.t1"/>
    </source>
</evidence>
<name>A0A914HJZ4_GLORO</name>
<evidence type="ECO:0000256" key="5">
    <source>
        <dbReference type="ARBA" id="ARBA00023146"/>
    </source>
</evidence>
<dbReference type="GO" id="GO:0005739">
    <property type="term" value="C:mitochondrion"/>
    <property type="evidence" value="ECO:0007669"/>
    <property type="project" value="TreeGrafter"/>
</dbReference>
<dbReference type="PANTHER" id="PTHR42765:SF1">
    <property type="entry name" value="ISOLEUCINE--TRNA LIGASE, MITOCHONDRIAL"/>
    <property type="match status" value="1"/>
</dbReference>
<keyword evidence="5" id="KW-0030">Aminoacyl-tRNA synthetase</keyword>
<sequence>MYFVNTWIGPRHIAEDEAPIFDQNGENMGGAADGWIRGRIEAMNLEHRDALFPIPLWNMVDRVTEGLCRTNNSVEGWHATWNVHLRGNQRLSSFARKMIEEDTMWEGRIIDYQLAPANGIRGVVYSSANAFATDPDGTAMGCPIELKIQRQQLQQIDQQQQLCAGGQRLQMDTFLAWGCIGDFARPYLTIQAAYVARQLELFDKGLVRRAFQPVYWSPSSRTALAESELFGPQNLSTLIWPMSVGLVMNRWCPLERVRFTCTPLSLDHNAVDVADEQRNCSQRGNGICTDRFPKGQNEDLSFDADQLDNVVTEVIGRVVGQRKEAKLVANLVVEGVDQFRR</sequence>
<dbReference type="Pfam" id="PF00133">
    <property type="entry name" value="tRNA-synt_1"/>
    <property type="match status" value="1"/>
</dbReference>
<dbReference type="InterPro" id="IPR002300">
    <property type="entry name" value="aa-tRNA-synth_Ia"/>
</dbReference>
<dbReference type="SUPFAM" id="SSF52374">
    <property type="entry name" value="Nucleotidylyl transferase"/>
    <property type="match status" value="1"/>
</dbReference>